<evidence type="ECO:0000256" key="3">
    <source>
        <dbReference type="ARBA" id="ARBA00023295"/>
    </source>
</evidence>
<dbReference type="SUPFAM" id="SSF51445">
    <property type="entry name" value="(Trans)glycosidases"/>
    <property type="match status" value="1"/>
</dbReference>
<dbReference type="STRING" id="370764.SAMN04489810_2829"/>
<dbReference type="PANTHER" id="PTHR31297:SF17">
    <property type="entry name" value="ENDOGLUCANASE"/>
    <property type="match status" value="1"/>
</dbReference>
<dbReference type="EMBL" id="LT629692">
    <property type="protein sequence ID" value="SDH33403.1"/>
    <property type="molecule type" value="Genomic_DNA"/>
</dbReference>
<evidence type="ECO:0000313" key="6">
    <source>
        <dbReference type="EMBL" id="SDH33403.1"/>
    </source>
</evidence>
<comment type="similarity">
    <text evidence="4">Belongs to the glycosyl hydrolase 5 (cellulase A) family.</text>
</comment>
<dbReference type="PANTHER" id="PTHR31297">
    <property type="entry name" value="GLUCAN ENDO-1,6-BETA-GLUCOSIDASE B"/>
    <property type="match status" value="1"/>
</dbReference>
<dbReference type="GO" id="GO:0009986">
    <property type="term" value="C:cell surface"/>
    <property type="evidence" value="ECO:0007669"/>
    <property type="project" value="TreeGrafter"/>
</dbReference>
<dbReference type="GO" id="GO:0005576">
    <property type="term" value="C:extracellular region"/>
    <property type="evidence" value="ECO:0007669"/>
    <property type="project" value="TreeGrafter"/>
</dbReference>
<proteinExistence type="inferred from homology"/>
<sequence length="369" mass="41138">MGERHPGNANPRRYWQRLIAASGYSDAVSRVTRGGAAAEQYGVHMFASDGRVDHWLRRGVNIGGVFDDRNSEPAVWSQRDHELTAIASVGFTHVRVPVRWWGHAGSTPPYRIDPIFATEVDRTIDRALHSGLGVVLSMHHADGVMSAEPAQVARVLALWAQVAARYADRRPGLAFDLLNEPRDALTPDRWNDILPLILGAVREIDRTRLVIIGGAQMGTLAGLVGIEPPADDALVLSLHYYEPFAFTHQAAPWESESAGWAGTRWGTASDRQAVTADLEAAARRARDLELPLYVGEFGTFHAADEHDRGAWTAWVRHELERLNLPWAYWDFATDFGLYDRERQHWRSHLLQSLIGPQRRPTGEDLCGLG</sequence>
<dbReference type="Gene3D" id="3.20.20.80">
    <property type="entry name" value="Glycosidases"/>
    <property type="match status" value="1"/>
</dbReference>
<dbReference type="InterPro" id="IPR050386">
    <property type="entry name" value="Glycosyl_hydrolase_5"/>
</dbReference>
<keyword evidence="7" id="KW-1185">Reference proteome</keyword>
<evidence type="ECO:0000259" key="5">
    <source>
        <dbReference type="Pfam" id="PF00150"/>
    </source>
</evidence>
<dbReference type="InterPro" id="IPR001547">
    <property type="entry name" value="Glyco_hydro_5"/>
</dbReference>
<dbReference type="GO" id="GO:0008422">
    <property type="term" value="F:beta-glucosidase activity"/>
    <property type="evidence" value="ECO:0007669"/>
    <property type="project" value="TreeGrafter"/>
</dbReference>
<evidence type="ECO:0000256" key="1">
    <source>
        <dbReference type="ARBA" id="ARBA00022729"/>
    </source>
</evidence>
<evidence type="ECO:0000313" key="7">
    <source>
        <dbReference type="Proteomes" id="UP000199009"/>
    </source>
</evidence>
<evidence type="ECO:0000256" key="4">
    <source>
        <dbReference type="RuleBase" id="RU361153"/>
    </source>
</evidence>
<keyword evidence="2 4" id="KW-0378">Hydrolase</keyword>
<feature type="domain" description="Glycoside hydrolase family 5" evidence="5">
    <location>
        <begin position="83"/>
        <end position="331"/>
    </location>
</feature>
<keyword evidence="1" id="KW-0732">Signal</keyword>
<gene>
    <name evidence="6" type="ORF">SAMN04489810_2829</name>
</gene>
<keyword evidence="3 4" id="KW-0326">Glycosidase</keyword>
<name>A0A1G8BK00_9MICO</name>
<dbReference type="Pfam" id="PF00150">
    <property type="entry name" value="Cellulase"/>
    <property type="match status" value="1"/>
</dbReference>
<dbReference type="InterPro" id="IPR017853">
    <property type="entry name" value="GH"/>
</dbReference>
<evidence type="ECO:0000256" key="2">
    <source>
        <dbReference type="ARBA" id="ARBA00022801"/>
    </source>
</evidence>
<dbReference type="GO" id="GO:0009251">
    <property type="term" value="P:glucan catabolic process"/>
    <property type="evidence" value="ECO:0007669"/>
    <property type="project" value="TreeGrafter"/>
</dbReference>
<organism evidence="6 7">
    <name type="scientific">Microbacterium pygmaeum</name>
    <dbReference type="NCBI Taxonomy" id="370764"/>
    <lineage>
        <taxon>Bacteria</taxon>
        <taxon>Bacillati</taxon>
        <taxon>Actinomycetota</taxon>
        <taxon>Actinomycetes</taxon>
        <taxon>Micrococcales</taxon>
        <taxon>Microbacteriaceae</taxon>
        <taxon>Microbacterium</taxon>
    </lineage>
</organism>
<dbReference type="Proteomes" id="UP000199009">
    <property type="component" value="Chromosome I"/>
</dbReference>
<accession>A0A1G8BK00</accession>
<reference evidence="6 7" key="1">
    <citation type="submission" date="2016-10" db="EMBL/GenBank/DDBJ databases">
        <authorList>
            <person name="de Groot N.N."/>
        </authorList>
    </citation>
    <scope>NUCLEOTIDE SEQUENCE [LARGE SCALE GENOMIC DNA]</scope>
    <source>
        <strain evidence="6 7">DSM 23142</strain>
    </source>
</reference>
<protein>
    <submittedName>
        <fullName evidence="6">Cellulase family 5</fullName>
    </submittedName>
</protein>
<dbReference type="PROSITE" id="PS00659">
    <property type="entry name" value="GLYCOSYL_HYDROL_F5"/>
    <property type="match status" value="1"/>
</dbReference>
<dbReference type="InterPro" id="IPR018087">
    <property type="entry name" value="Glyco_hydro_5_CS"/>
</dbReference>
<dbReference type="AlphaFoldDB" id="A0A1G8BK00"/>